<dbReference type="SUPFAM" id="SSF103481">
    <property type="entry name" value="Multidrug resistance efflux transporter EmrE"/>
    <property type="match status" value="2"/>
</dbReference>
<sequence>MGARLSPGGHADKRGREGNVGLHARALRPIPLPAVSTSAATATPAPAARAFSANDLAIIGVVIVWGTNYTVVKEALASIPALAFMSLRFTIAALAMGALLWAVEGWKPLPRKTFLKLTALGLVGNTVYQVCFIVGLAHTTAANSGMLTAVTPVLVAALGAMLGIDRLTRPLVVGLSLAVAGMLLVVSARGPNLGGATWMGDGLILAGCACWAVYTVGIRTVGTEVSALRITAISMLTGAPGVVLAGVPAVMKLDTANVGFNAWAGVVYSALVPLVLSYFIWGRTVQRVGSSRAALYNTGIPVVAALTAWAVRGEQPTLLQVLGAGLILTGVLLSRRK</sequence>
<dbReference type="Proteomes" id="UP000662747">
    <property type="component" value="Chromosome"/>
</dbReference>
<feature type="transmembrane region" description="Helical" evidence="6">
    <location>
        <begin position="293"/>
        <end position="311"/>
    </location>
</feature>
<keyword evidence="3 6" id="KW-0812">Transmembrane</keyword>
<dbReference type="EMBL" id="CP071090">
    <property type="protein sequence ID" value="QSQ26909.1"/>
    <property type="molecule type" value="Genomic_DNA"/>
</dbReference>
<feature type="transmembrane region" description="Helical" evidence="6">
    <location>
        <begin position="144"/>
        <end position="164"/>
    </location>
</feature>
<feature type="transmembrane region" description="Helical" evidence="6">
    <location>
        <begin position="171"/>
        <end position="190"/>
    </location>
</feature>
<evidence type="ECO:0000256" key="6">
    <source>
        <dbReference type="SAM" id="Phobius"/>
    </source>
</evidence>
<proteinExistence type="predicted"/>
<evidence type="ECO:0000256" key="1">
    <source>
        <dbReference type="ARBA" id="ARBA00004651"/>
    </source>
</evidence>
<dbReference type="Gene3D" id="1.10.3730.20">
    <property type="match status" value="1"/>
</dbReference>
<evidence type="ECO:0000256" key="3">
    <source>
        <dbReference type="ARBA" id="ARBA00022692"/>
    </source>
</evidence>
<evidence type="ECO:0000256" key="5">
    <source>
        <dbReference type="ARBA" id="ARBA00023136"/>
    </source>
</evidence>
<feature type="domain" description="EamA" evidence="7">
    <location>
        <begin position="55"/>
        <end position="186"/>
    </location>
</feature>
<feature type="domain" description="EamA" evidence="7">
    <location>
        <begin position="199"/>
        <end position="334"/>
    </location>
</feature>
<feature type="transmembrane region" description="Helical" evidence="6">
    <location>
        <begin position="78"/>
        <end position="102"/>
    </location>
</feature>
<dbReference type="InterPro" id="IPR051258">
    <property type="entry name" value="Diverse_Substrate_Transporter"/>
</dbReference>
<protein>
    <submittedName>
        <fullName evidence="8">EamA family transporter</fullName>
    </submittedName>
</protein>
<dbReference type="InterPro" id="IPR037185">
    <property type="entry name" value="EmrE-like"/>
</dbReference>
<feature type="transmembrane region" description="Helical" evidence="6">
    <location>
        <begin position="196"/>
        <end position="218"/>
    </location>
</feature>
<keyword evidence="2" id="KW-1003">Cell membrane</keyword>
<reference evidence="8 9" key="1">
    <citation type="submission" date="2021-02" db="EMBL/GenBank/DDBJ databases">
        <title>De Novo genome assembly of isolated myxobacteria.</title>
        <authorList>
            <person name="Stevens D.C."/>
        </authorList>
    </citation>
    <scope>NUCLEOTIDE SEQUENCE [LARGE SCALE GENOMIC DNA]</scope>
    <source>
        <strain evidence="9">SCPEA02</strain>
    </source>
</reference>
<dbReference type="PANTHER" id="PTHR42920">
    <property type="entry name" value="OS03G0707200 PROTEIN-RELATED"/>
    <property type="match status" value="1"/>
</dbReference>
<name>A0ABX7P8Z2_9BACT</name>
<gene>
    <name evidence="8" type="ORF">JY651_19195</name>
</gene>
<feature type="transmembrane region" description="Helical" evidence="6">
    <location>
        <begin position="262"/>
        <end position="281"/>
    </location>
</feature>
<keyword evidence="5 6" id="KW-0472">Membrane</keyword>
<dbReference type="InterPro" id="IPR000620">
    <property type="entry name" value="EamA_dom"/>
</dbReference>
<feature type="transmembrane region" description="Helical" evidence="6">
    <location>
        <begin position="114"/>
        <end position="138"/>
    </location>
</feature>
<feature type="transmembrane region" description="Helical" evidence="6">
    <location>
        <begin position="56"/>
        <end position="72"/>
    </location>
</feature>
<dbReference type="PANTHER" id="PTHR42920:SF11">
    <property type="entry name" value="INNER MEMBRANE PROTEIN YTFF"/>
    <property type="match status" value="1"/>
</dbReference>
<evidence type="ECO:0000313" key="9">
    <source>
        <dbReference type="Proteomes" id="UP000662747"/>
    </source>
</evidence>
<dbReference type="Pfam" id="PF00892">
    <property type="entry name" value="EamA"/>
    <property type="match status" value="2"/>
</dbReference>
<evidence type="ECO:0000256" key="2">
    <source>
        <dbReference type="ARBA" id="ARBA00022475"/>
    </source>
</evidence>
<evidence type="ECO:0000313" key="8">
    <source>
        <dbReference type="EMBL" id="QSQ26909.1"/>
    </source>
</evidence>
<feature type="transmembrane region" description="Helical" evidence="6">
    <location>
        <begin position="230"/>
        <end position="250"/>
    </location>
</feature>
<evidence type="ECO:0000256" key="4">
    <source>
        <dbReference type="ARBA" id="ARBA00022989"/>
    </source>
</evidence>
<comment type="subcellular location">
    <subcellularLocation>
        <location evidence="1">Cell membrane</location>
        <topology evidence="1">Multi-pass membrane protein</topology>
    </subcellularLocation>
</comment>
<accession>A0ABX7P8Z2</accession>
<evidence type="ECO:0000259" key="7">
    <source>
        <dbReference type="Pfam" id="PF00892"/>
    </source>
</evidence>
<keyword evidence="9" id="KW-1185">Reference proteome</keyword>
<keyword evidence="4 6" id="KW-1133">Transmembrane helix</keyword>
<feature type="transmembrane region" description="Helical" evidence="6">
    <location>
        <begin position="317"/>
        <end position="334"/>
    </location>
</feature>
<organism evidence="8 9">
    <name type="scientific">Pyxidicoccus parkwayensis</name>
    <dbReference type="NCBI Taxonomy" id="2813578"/>
    <lineage>
        <taxon>Bacteria</taxon>
        <taxon>Pseudomonadati</taxon>
        <taxon>Myxococcota</taxon>
        <taxon>Myxococcia</taxon>
        <taxon>Myxococcales</taxon>
        <taxon>Cystobacterineae</taxon>
        <taxon>Myxococcaceae</taxon>
        <taxon>Pyxidicoccus</taxon>
    </lineage>
</organism>